<sequence length="379" mass="42832">MGLFDKLRDLKLDVEIKASDLKYAVSDKFEDVKYFVEDKVDDVKFFVEDKVDDVKYFVGEKADDMKYFVSDKAEDLKDFAEDKLKIKSKGDVAEAVSYVLFPQQIPLKFIMSSVGKNAAANIQSKNDQLAGRVKVLDGLQSHGAELEKKIQHHFSGIQSVSAQLQDQLKLFAECFERIHNRPTYGIKESNGLISFDEDFDTPVIMADFARFDEYLVNLYEENAGILQGLLRTPVFAAILKFREKTLMNKIDNVRSEVNECIKSMRPLVQYLNQLNLTSAKMARELKALDSIFSQQVQKLSAIVAEKTDFKQFSQNDTTVLDTNIKLVQIIVSLLNTHLFNVEEVSEQGFAKVNSAEVLRVVQESEKVRLHSGAAAAASL</sequence>
<dbReference type="Proteomes" id="UP000019270">
    <property type="component" value="Unassembled WGS sequence"/>
</dbReference>
<organism evidence="1 2">
    <name type="scientific">Cytobacillus firmus DS1</name>
    <dbReference type="NCBI Taxonomy" id="1307436"/>
    <lineage>
        <taxon>Bacteria</taxon>
        <taxon>Bacillati</taxon>
        <taxon>Bacillota</taxon>
        <taxon>Bacilli</taxon>
        <taxon>Bacillales</taxon>
        <taxon>Bacillaceae</taxon>
        <taxon>Cytobacillus</taxon>
    </lineage>
</organism>
<evidence type="ECO:0000313" key="1">
    <source>
        <dbReference type="EMBL" id="EWG09944.1"/>
    </source>
</evidence>
<dbReference type="AlphaFoldDB" id="W7LD53"/>
<reference evidence="2" key="1">
    <citation type="submission" date="2013-03" db="EMBL/GenBank/DDBJ databases">
        <title>Draft genome sequence of Bacillus firmus DS1.</title>
        <authorList>
            <person name="Peng D."/>
            <person name="Zhu L."/>
            <person name="Sun M."/>
        </authorList>
    </citation>
    <scope>NUCLEOTIDE SEQUENCE [LARGE SCALE GENOMIC DNA]</scope>
    <source>
        <strain evidence="2">DS1</strain>
    </source>
</reference>
<accession>W7LD53</accession>
<dbReference type="PATRIC" id="fig|1307436.3.peg.3483"/>
<comment type="caution">
    <text evidence="1">The sequence shown here is derived from an EMBL/GenBank/DDBJ whole genome shotgun (WGS) entry which is preliminary data.</text>
</comment>
<dbReference type="EMBL" id="APVL01000012">
    <property type="protein sequence ID" value="EWG09944.1"/>
    <property type="molecule type" value="Genomic_DNA"/>
</dbReference>
<protein>
    <submittedName>
        <fullName evidence="1">Uncharacterized protein</fullName>
    </submittedName>
</protein>
<proteinExistence type="predicted"/>
<dbReference type="OrthoDB" id="2825749at2"/>
<reference evidence="1 2" key="2">
    <citation type="journal article" date="2016" name="Sci. Rep.">
        <title>A novel serine protease, Sep1, from Bacillus firmus DS-1 has nematicidal activity and degrades multiple intestinal-associated nematode proteins.</title>
        <authorList>
            <person name="Geng C."/>
            <person name="Nie X."/>
            <person name="Tang Z."/>
            <person name="Zhang Y."/>
            <person name="Lin J."/>
            <person name="Sun M."/>
            <person name="Peng D."/>
        </authorList>
    </citation>
    <scope>NUCLEOTIDE SEQUENCE [LARGE SCALE GENOMIC DNA]</scope>
    <source>
        <strain evidence="1 2">DS1</strain>
    </source>
</reference>
<evidence type="ECO:0000313" key="2">
    <source>
        <dbReference type="Proteomes" id="UP000019270"/>
    </source>
</evidence>
<name>W7LD53_CYTFI</name>
<gene>
    <name evidence="1" type="ORF">PBF_16234</name>
</gene>
<dbReference type="RefSeq" id="WP_035330964.1">
    <property type="nucleotide sequence ID" value="NZ_APVL01000012.1"/>
</dbReference>